<dbReference type="GO" id="GO:0008137">
    <property type="term" value="F:NADH dehydrogenase (ubiquinone) activity"/>
    <property type="evidence" value="ECO:0007669"/>
    <property type="project" value="InterPro"/>
</dbReference>
<evidence type="ECO:0000256" key="4">
    <source>
        <dbReference type="ARBA" id="ARBA00022692"/>
    </source>
</evidence>
<evidence type="ECO:0000313" key="10">
    <source>
        <dbReference type="Proteomes" id="UP000234752"/>
    </source>
</evidence>
<dbReference type="Pfam" id="PF00361">
    <property type="entry name" value="Proton_antipo_M"/>
    <property type="match status" value="1"/>
</dbReference>
<dbReference type="KEGG" id="ncb:C0V82_19575"/>
<dbReference type="EMBL" id="CP025612">
    <property type="protein sequence ID" value="AUN32548.1"/>
    <property type="molecule type" value="Genomic_DNA"/>
</dbReference>
<dbReference type="AlphaFoldDB" id="A0A2K9NHI2"/>
<evidence type="ECO:0000256" key="6">
    <source>
        <dbReference type="ARBA" id="ARBA00023136"/>
    </source>
</evidence>
<dbReference type="InterPro" id="IPR001750">
    <property type="entry name" value="ND/Mrp_TM"/>
</dbReference>
<reference evidence="9 10" key="1">
    <citation type="submission" date="2017-12" db="EMBL/GenBank/DDBJ databases">
        <title>Genomes of bacteria within cyanobacterial aggregates.</title>
        <authorList>
            <person name="Cai H."/>
        </authorList>
    </citation>
    <scope>NUCLEOTIDE SEQUENCE [LARGE SCALE GENOMIC DNA]</scope>
    <source>
        <strain evidence="9 10">TH16</strain>
    </source>
</reference>
<dbReference type="RefSeq" id="WP_102114081.1">
    <property type="nucleotide sequence ID" value="NZ_BMGN01000007.1"/>
</dbReference>
<protein>
    <submittedName>
        <fullName evidence="9">Na+/H+ antiporter subunit D</fullName>
    </submittedName>
</protein>
<evidence type="ECO:0000256" key="7">
    <source>
        <dbReference type="RuleBase" id="RU000320"/>
    </source>
</evidence>
<dbReference type="GO" id="GO:0042773">
    <property type="term" value="P:ATP synthesis coupled electron transport"/>
    <property type="evidence" value="ECO:0007669"/>
    <property type="project" value="InterPro"/>
</dbReference>
<gene>
    <name evidence="9" type="ORF">C0V82_19575</name>
</gene>
<dbReference type="OrthoDB" id="9768329at2"/>
<keyword evidence="5" id="KW-1133">Transmembrane helix</keyword>
<dbReference type="PANTHER" id="PTHR42703:SF1">
    <property type="entry name" value="NA(+)_H(+) ANTIPORTER SUBUNIT D1"/>
    <property type="match status" value="1"/>
</dbReference>
<dbReference type="Proteomes" id="UP000234752">
    <property type="component" value="Chromosome eg_2"/>
</dbReference>
<keyword evidence="4 7" id="KW-0812">Transmembrane</keyword>
<dbReference type="PANTHER" id="PTHR42703">
    <property type="entry name" value="NADH DEHYDROGENASE"/>
    <property type="match status" value="1"/>
</dbReference>
<comment type="similarity">
    <text evidence="2">Belongs to the CPA3 antiporters (TC 2.A.63) subunit D family.</text>
</comment>
<accession>A0A2K9NHI2</accession>
<evidence type="ECO:0000313" key="9">
    <source>
        <dbReference type="EMBL" id="AUN32548.1"/>
    </source>
</evidence>
<sequence length="518" mass="54955">MNAWLTAAPILIPMFTAALCMVAWKYPVAQRALSLLGSLTLVIAGGSLLSTVLDQGIQVVQMGSWAAPFGITLVADPLSALMILIAALMGFCVALHALGDIDPVRERGGHHAIFQVLMTGVCGAFVTGDLFNLYVWFEVMLISSFVLLSLGGLREQIDAAIKYVCINMVATACLLLAVALLYGVTGTLNMADLSVRVPAVPSQPVISAIAVLFIIAFGMKAALFPFFFWLPASYHTPSVSVQAIFAGLLTKVGVYALIRVFTLIFTGDTAWTHGILMVMAGITMIVGVLGSLAAHDLNRAWSWQVVAHIGSMVMGLAIATPLALAAAAFYMVHDIVVKTNLFLGAGLVRRMAGGSTDYARLGGLFKSAPWLCLLLFVPLGSLAGFPPLSGFWGKLLLVRAGLDTQHYVMVGLLLLTGLLTIWLVGRVWAEMVWKAPAEPPGDTLSTMPFVRSYAVVMPLLLLSLITVSIGLQPERLLNVAGQVGESLYDTSAYVQAVLGTTPVPQPTQLGALETGTAP</sequence>
<dbReference type="InterPro" id="IPR003918">
    <property type="entry name" value="NADH_UbQ_OxRdtase"/>
</dbReference>
<dbReference type="InterPro" id="IPR050586">
    <property type="entry name" value="CPA3_Na-H_Antiporter_D"/>
</dbReference>
<comment type="subcellular location">
    <subcellularLocation>
        <location evidence="1">Cell membrane</location>
        <topology evidence="1">Multi-pass membrane protein</topology>
    </subcellularLocation>
    <subcellularLocation>
        <location evidence="7">Membrane</location>
        <topology evidence="7">Multi-pass membrane protein</topology>
    </subcellularLocation>
</comment>
<proteinExistence type="inferred from homology"/>
<keyword evidence="3" id="KW-1003">Cell membrane</keyword>
<evidence type="ECO:0000256" key="2">
    <source>
        <dbReference type="ARBA" id="ARBA00005346"/>
    </source>
</evidence>
<keyword evidence="6" id="KW-0472">Membrane</keyword>
<evidence type="ECO:0000256" key="5">
    <source>
        <dbReference type="ARBA" id="ARBA00022989"/>
    </source>
</evidence>
<dbReference type="GO" id="GO:0005886">
    <property type="term" value="C:plasma membrane"/>
    <property type="evidence" value="ECO:0007669"/>
    <property type="project" value="UniProtKB-SubCell"/>
</dbReference>
<dbReference type="PRINTS" id="PR01437">
    <property type="entry name" value="NUOXDRDTASE4"/>
</dbReference>
<organism evidence="9 10">
    <name type="scientific">Niveispirillum cyanobacteriorum</name>
    <dbReference type="NCBI Taxonomy" id="1612173"/>
    <lineage>
        <taxon>Bacteria</taxon>
        <taxon>Pseudomonadati</taxon>
        <taxon>Pseudomonadota</taxon>
        <taxon>Alphaproteobacteria</taxon>
        <taxon>Rhodospirillales</taxon>
        <taxon>Azospirillaceae</taxon>
        <taxon>Niveispirillum</taxon>
    </lineage>
</organism>
<evidence type="ECO:0000259" key="8">
    <source>
        <dbReference type="Pfam" id="PF00361"/>
    </source>
</evidence>
<name>A0A2K9NHI2_9PROT</name>
<keyword evidence="10" id="KW-1185">Reference proteome</keyword>
<feature type="domain" description="NADH:quinone oxidoreductase/Mrp antiporter transmembrane" evidence="8">
    <location>
        <begin position="128"/>
        <end position="420"/>
    </location>
</feature>
<evidence type="ECO:0000256" key="1">
    <source>
        <dbReference type="ARBA" id="ARBA00004651"/>
    </source>
</evidence>
<evidence type="ECO:0000256" key="3">
    <source>
        <dbReference type="ARBA" id="ARBA00022475"/>
    </source>
</evidence>